<protein>
    <recommendedName>
        <fullName evidence="1">N-acetyltransferase domain-containing protein</fullName>
    </recommendedName>
</protein>
<evidence type="ECO:0000259" key="1">
    <source>
        <dbReference type="PROSITE" id="PS51186"/>
    </source>
</evidence>
<organism evidence="2 3">
    <name type="scientific">Jiulongibacter sediminis</name>
    <dbReference type="NCBI Taxonomy" id="1605367"/>
    <lineage>
        <taxon>Bacteria</taxon>
        <taxon>Pseudomonadati</taxon>
        <taxon>Bacteroidota</taxon>
        <taxon>Cytophagia</taxon>
        <taxon>Cytophagales</taxon>
        <taxon>Leadbetterellaceae</taxon>
        <taxon>Jiulongibacter</taxon>
    </lineage>
</organism>
<dbReference type="Proteomes" id="UP000050454">
    <property type="component" value="Unassembled WGS sequence"/>
</dbReference>
<dbReference type="PANTHER" id="PTHR43792:SF1">
    <property type="entry name" value="N-ACETYLTRANSFERASE DOMAIN-CONTAINING PROTEIN"/>
    <property type="match status" value="1"/>
</dbReference>
<dbReference type="PANTHER" id="PTHR43792">
    <property type="entry name" value="GNAT FAMILY, PUTATIVE (AFU_ORTHOLOGUE AFUA_3G00765)-RELATED-RELATED"/>
    <property type="match status" value="1"/>
</dbReference>
<dbReference type="GO" id="GO:0016747">
    <property type="term" value="F:acyltransferase activity, transferring groups other than amino-acyl groups"/>
    <property type="evidence" value="ECO:0007669"/>
    <property type="project" value="InterPro"/>
</dbReference>
<dbReference type="STRING" id="1605367.AFM12_16670"/>
<dbReference type="InterPro" id="IPR016181">
    <property type="entry name" value="Acyl_CoA_acyltransferase"/>
</dbReference>
<comment type="caution">
    <text evidence="2">The sequence shown here is derived from an EMBL/GenBank/DDBJ whole genome shotgun (WGS) entry which is preliminary data.</text>
</comment>
<dbReference type="SUPFAM" id="SSF55729">
    <property type="entry name" value="Acyl-CoA N-acyltransferases (Nat)"/>
    <property type="match status" value="1"/>
</dbReference>
<feature type="domain" description="N-acetyltransferase" evidence="1">
    <location>
        <begin position="33"/>
        <end position="164"/>
    </location>
</feature>
<dbReference type="CDD" id="cd04301">
    <property type="entry name" value="NAT_SF"/>
    <property type="match status" value="1"/>
</dbReference>
<reference evidence="2 3" key="1">
    <citation type="submission" date="2015-07" db="EMBL/GenBank/DDBJ databases">
        <title>The draft genome sequence of Leadbetterella sp. JN14-9.</title>
        <authorList>
            <person name="Liu Y."/>
            <person name="Du J."/>
            <person name="Shao Z."/>
        </authorList>
    </citation>
    <scope>NUCLEOTIDE SEQUENCE [LARGE SCALE GENOMIC DNA]</scope>
    <source>
        <strain evidence="2 3">JN14-9</strain>
    </source>
</reference>
<keyword evidence="3" id="KW-1185">Reference proteome</keyword>
<dbReference type="RefSeq" id="WP_055150563.1">
    <property type="nucleotide sequence ID" value="NZ_JXSZ01000013.1"/>
</dbReference>
<evidence type="ECO:0000313" key="2">
    <source>
        <dbReference type="EMBL" id="KPM46872.1"/>
    </source>
</evidence>
<gene>
    <name evidence="2" type="ORF">AFM12_16670</name>
</gene>
<accession>A0A0P7BNI4</accession>
<dbReference type="InterPro" id="IPR000182">
    <property type="entry name" value="GNAT_dom"/>
</dbReference>
<dbReference type="InterPro" id="IPR051531">
    <property type="entry name" value="N-acetyltransferase"/>
</dbReference>
<dbReference type="OrthoDB" id="9798081at2"/>
<proteinExistence type="predicted"/>
<sequence>MKASLRLSFEKLSASDRALSVSMSMDESIMKFITGKALNQREAQERFEYQLKTNAQHSSLGFFKAIDKTSTKVIGYLKIVKEAKDIMEIGYAVLPECRGKGFAKEMTVAMMNHTYSGFPEVKKLLGTVDQRNIASAHILESYGFSIEKEELSGDRTILHFTKDI</sequence>
<dbReference type="PROSITE" id="PS51186">
    <property type="entry name" value="GNAT"/>
    <property type="match status" value="1"/>
</dbReference>
<dbReference type="AlphaFoldDB" id="A0A0P7BNI4"/>
<dbReference type="EMBL" id="LGTQ01000013">
    <property type="protein sequence ID" value="KPM46872.1"/>
    <property type="molecule type" value="Genomic_DNA"/>
</dbReference>
<dbReference type="Pfam" id="PF13302">
    <property type="entry name" value="Acetyltransf_3"/>
    <property type="match status" value="1"/>
</dbReference>
<dbReference type="Gene3D" id="3.40.630.30">
    <property type="match status" value="1"/>
</dbReference>
<evidence type="ECO:0000313" key="3">
    <source>
        <dbReference type="Proteomes" id="UP000050454"/>
    </source>
</evidence>
<name>A0A0P7BNI4_9BACT</name>